<dbReference type="AlphaFoldDB" id="G5N9D9"/>
<evidence type="ECO:0000313" key="2">
    <source>
        <dbReference type="Proteomes" id="UP000003532"/>
    </source>
</evidence>
<protein>
    <submittedName>
        <fullName evidence="1">Uncharacterized protein</fullName>
    </submittedName>
</protein>
<organism evidence="1 2">
    <name type="scientific">Salmonella enterica subsp. enterica serovar Inverness str. R8-3668</name>
    <dbReference type="NCBI Taxonomy" id="913075"/>
    <lineage>
        <taxon>Bacteria</taxon>
        <taxon>Pseudomonadati</taxon>
        <taxon>Pseudomonadota</taxon>
        <taxon>Gammaproteobacteria</taxon>
        <taxon>Enterobacterales</taxon>
        <taxon>Enterobacteriaceae</taxon>
        <taxon>Salmonella</taxon>
    </lineage>
</organism>
<dbReference type="EMBL" id="AFCO01000338">
    <property type="protein sequence ID" value="EHC61410.1"/>
    <property type="molecule type" value="Genomic_DNA"/>
</dbReference>
<reference evidence="1 2" key="1">
    <citation type="journal article" date="2011" name="BMC Genomics">
        <title>Genome sequencing reveals diversification of virulence factor content and possible host adaptation in distinct subpopulations of Salmonella enterica.</title>
        <authorList>
            <person name="den Bakker H.C."/>
            <person name="Moreno Switt A.I."/>
            <person name="Govoni G."/>
            <person name="Cummings C.A."/>
            <person name="Ranieri M.L."/>
            <person name="Degoricija L."/>
            <person name="Hoelzer K."/>
            <person name="Rodriguez-Rivera L.D."/>
            <person name="Brown S."/>
            <person name="Bolchacova E."/>
            <person name="Furtado M.R."/>
            <person name="Wiedmann M."/>
        </authorList>
    </citation>
    <scope>NUCLEOTIDE SEQUENCE [LARGE SCALE GENOMIC DNA]</scope>
    <source>
        <strain evidence="1 2">R8-3668</strain>
    </source>
</reference>
<proteinExistence type="predicted"/>
<evidence type="ECO:0000313" key="1">
    <source>
        <dbReference type="EMBL" id="EHC61410.1"/>
    </source>
</evidence>
<dbReference type="PATRIC" id="fig|913075.3.peg.766"/>
<name>G5N9D9_SALET</name>
<dbReference type="Proteomes" id="UP000003532">
    <property type="component" value="Unassembled WGS sequence"/>
</dbReference>
<dbReference type="BioCyc" id="SENT913075:G120P-2142-MONOMER"/>
<comment type="caution">
    <text evidence="1">The sequence shown here is derived from an EMBL/GenBank/DDBJ whole genome shotgun (WGS) entry which is preliminary data.</text>
</comment>
<accession>G5N9D9</accession>
<sequence length="61" mass="7059">MFRFFSPQWFRPLTAPDRLLFSAARLFSPCRALQKLFYKNGDAFCDVGWDDNLVLNADPAT</sequence>
<gene>
    <name evidence="1" type="ORF">LTSEINV_0994</name>
</gene>